<dbReference type="RefSeq" id="WP_344632385.1">
    <property type="nucleotide sequence ID" value="NZ_BAAATJ010000019.1"/>
</dbReference>
<sequence>MTTYYEAEAPPDGRPPLDPAVALLQGPYPPQEQPEAASRFTPGAAFFHDVPDAPPAVWGAGSEVLWAEGEALLIAAPQGVGKTTLAHQIIRARIGLQEDVLGFPVTPGRRVLLLAMDRPSQTRRAGHRIFGRDDPAYLNEHLIVWQGPPPFDLAQRTDILAAMCDRAGADTVVIDSLKDAAVGLSEDQVGAGYNRARQKALANGVQVLELHHLIKRGPNGAAPNTMADIYGSTWITSGAGSVILLWGEAGDPIVSFRHLKQPMDEVGPFHLSHDHAAGLTTVSHAVDLLALVRATGARGLTAAEAAQAIFETKKATRPQKEKARRRLERLTESGALLRIPAADPGGSTTYRLAAPEFP</sequence>
<evidence type="ECO:0008006" key="3">
    <source>
        <dbReference type="Google" id="ProtNLM"/>
    </source>
</evidence>
<accession>A0ABP5VMZ5</accession>
<dbReference type="Pfam" id="PF13481">
    <property type="entry name" value="AAA_25"/>
    <property type="match status" value="1"/>
</dbReference>
<comment type="caution">
    <text evidence="1">The sequence shown here is derived from an EMBL/GenBank/DDBJ whole genome shotgun (WGS) entry which is preliminary data.</text>
</comment>
<evidence type="ECO:0000313" key="1">
    <source>
        <dbReference type="EMBL" id="GAA2407357.1"/>
    </source>
</evidence>
<proteinExistence type="predicted"/>
<reference evidence="2" key="1">
    <citation type="journal article" date="2019" name="Int. J. Syst. Evol. Microbiol.">
        <title>The Global Catalogue of Microorganisms (GCM) 10K type strain sequencing project: providing services to taxonomists for standard genome sequencing and annotation.</title>
        <authorList>
            <consortium name="The Broad Institute Genomics Platform"/>
            <consortium name="The Broad Institute Genome Sequencing Center for Infectious Disease"/>
            <person name="Wu L."/>
            <person name="Ma J."/>
        </authorList>
    </citation>
    <scope>NUCLEOTIDE SEQUENCE [LARGE SCALE GENOMIC DNA]</scope>
    <source>
        <strain evidence="2">JCM 6921</strain>
    </source>
</reference>
<gene>
    <name evidence="1" type="ORF">GCM10010420_39310</name>
</gene>
<organism evidence="1 2">
    <name type="scientific">Streptomyces glaucosporus</name>
    <dbReference type="NCBI Taxonomy" id="284044"/>
    <lineage>
        <taxon>Bacteria</taxon>
        <taxon>Bacillati</taxon>
        <taxon>Actinomycetota</taxon>
        <taxon>Actinomycetes</taxon>
        <taxon>Kitasatosporales</taxon>
        <taxon>Streptomycetaceae</taxon>
        <taxon>Streptomyces</taxon>
    </lineage>
</organism>
<dbReference type="InterPro" id="IPR027417">
    <property type="entry name" value="P-loop_NTPase"/>
</dbReference>
<protein>
    <recommendedName>
        <fullName evidence="3">AAA family ATPase</fullName>
    </recommendedName>
</protein>
<evidence type="ECO:0000313" key="2">
    <source>
        <dbReference type="Proteomes" id="UP001500058"/>
    </source>
</evidence>
<name>A0ABP5VMZ5_9ACTN</name>
<dbReference type="Gene3D" id="3.40.50.300">
    <property type="entry name" value="P-loop containing nucleotide triphosphate hydrolases"/>
    <property type="match status" value="1"/>
</dbReference>
<keyword evidence="2" id="KW-1185">Reference proteome</keyword>
<dbReference type="Proteomes" id="UP001500058">
    <property type="component" value="Unassembled WGS sequence"/>
</dbReference>
<dbReference type="EMBL" id="BAAATJ010000019">
    <property type="protein sequence ID" value="GAA2407357.1"/>
    <property type="molecule type" value="Genomic_DNA"/>
</dbReference>
<dbReference type="SUPFAM" id="SSF52540">
    <property type="entry name" value="P-loop containing nucleoside triphosphate hydrolases"/>
    <property type="match status" value="1"/>
</dbReference>